<organism evidence="1 2">
    <name type="scientific">Lactuca sativa</name>
    <name type="common">Garden lettuce</name>
    <dbReference type="NCBI Taxonomy" id="4236"/>
    <lineage>
        <taxon>Eukaryota</taxon>
        <taxon>Viridiplantae</taxon>
        <taxon>Streptophyta</taxon>
        <taxon>Embryophyta</taxon>
        <taxon>Tracheophyta</taxon>
        <taxon>Spermatophyta</taxon>
        <taxon>Magnoliopsida</taxon>
        <taxon>eudicotyledons</taxon>
        <taxon>Gunneridae</taxon>
        <taxon>Pentapetalae</taxon>
        <taxon>asterids</taxon>
        <taxon>campanulids</taxon>
        <taxon>Asterales</taxon>
        <taxon>Asteraceae</taxon>
        <taxon>Cichorioideae</taxon>
        <taxon>Cichorieae</taxon>
        <taxon>Lactucinae</taxon>
        <taxon>Lactuca</taxon>
    </lineage>
</organism>
<gene>
    <name evidence="1" type="ORF">LSAT_V11C400170740</name>
</gene>
<dbReference type="Proteomes" id="UP000235145">
    <property type="component" value="Unassembled WGS sequence"/>
</dbReference>
<accession>A0A9R1W172</accession>
<protein>
    <submittedName>
        <fullName evidence="1">Uncharacterized protein</fullName>
    </submittedName>
</protein>
<comment type="caution">
    <text evidence="1">The sequence shown here is derived from an EMBL/GenBank/DDBJ whole genome shotgun (WGS) entry which is preliminary data.</text>
</comment>
<evidence type="ECO:0000313" key="1">
    <source>
        <dbReference type="EMBL" id="KAJ0214376.1"/>
    </source>
</evidence>
<proteinExistence type="predicted"/>
<dbReference type="AlphaFoldDB" id="A0A9R1W172"/>
<evidence type="ECO:0000313" key="2">
    <source>
        <dbReference type="Proteomes" id="UP000235145"/>
    </source>
</evidence>
<keyword evidence="2" id="KW-1185">Reference proteome</keyword>
<dbReference type="EMBL" id="NBSK02000004">
    <property type="protein sequence ID" value="KAJ0214376.1"/>
    <property type="molecule type" value="Genomic_DNA"/>
</dbReference>
<reference evidence="1 2" key="1">
    <citation type="journal article" date="2017" name="Nat. Commun.">
        <title>Genome assembly with in vitro proximity ligation data and whole-genome triplication in lettuce.</title>
        <authorList>
            <person name="Reyes-Chin-Wo S."/>
            <person name="Wang Z."/>
            <person name="Yang X."/>
            <person name="Kozik A."/>
            <person name="Arikit S."/>
            <person name="Song C."/>
            <person name="Xia L."/>
            <person name="Froenicke L."/>
            <person name="Lavelle D.O."/>
            <person name="Truco M.J."/>
            <person name="Xia R."/>
            <person name="Zhu S."/>
            <person name="Xu C."/>
            <person name="Xu H."/>
            <person name="Xu X."/>
            <person name="Cox K."/>
            <person name="Korf I."/>
            <person name="Meyers B.C."/>
            <person name="Michelmore R.W."/>
        </authorList>
    </citation>
    <scope>NUCLEOTIDE SEQUENCE [LARGE SCALE GENOMIC DNA]</scope>
    <source>
        <strain evidence="2">cv. Salinas</strain>
        <tissue evidence="1">Seedlings</tissue>
    </source>
</reference>
<sequence>MVLFSLKFSTLSYKGKVLMRLSKGQFRNLWLIRIGTKSKSNSDYSRLLSRLKEIDHEINVGNSSDNIILERLSILAKSLDAAQKAYVSWLVEGDENSAFFSRNVKEI</sequence>
<name>A0A9R1W172_LACSA</name>